<dbReference type="PANTHER" id="PTHR43308:SF5">
    <property type="entry name" value="S-LAYER PROTEIN _ PEPTIDOGLYCAN ENDO-BETA-N-ACETYLGLUCOSAMINIDASE"/>
    <property type="match status" value="1"/>
</dbReference>
<evidence type="ECO:0000259" key="3">
    <source>
        <dbReference type="PROSITE" id="PS51272"/>
    </source>
</evidence>
<dbReference type="InterPro" id="IPR051465">
    <property type="entry name" value="Cell_Envelope_Struct_Comp"/>
</dbReference>
<feature type="domain" description="SLH" evidence="3">
    <location>
        <begin position="157"/>
        <end position="220"/>
    </location>
</feature>
<dbReference type="InterPro" id="IPR018711">
    <property type="entry name" value="NAGPA"/>
</dbReference>
<organism evidence="4 5">
    <name type="scientific">Candidatus Acutalibacter pullistercoris</name>
    <dbReference type="NCBI Taxonomy" id="2838418"/>
    <lineage>
        <taxon>Bacteria</taxon>
        <taxon>Bacillati</taxon>
        <taxon>Bacillota</taxon>
        <taxon>Clostridia</taxon>
        <taxon>Eubacteriales</taxon>
        <taxon>Acutalibacteraceae</taxon>
        <taxon>Acutalibacter</taxon>
    </lineage>
</organism>
<accession>A0A9D2C0N9</accession>
<reference evidence="4" key="2">
    <citation type="submission" date="2021-04" db="EMBL/GenBank/DDBJ databases">
        <authorList>
            <person name="Gilroy R."/>
        </authorList>
    </citation>
    <scope>NUCLEOTIDE SEQUENCE</scope>
    <source>
        <strain evidence="4">1282</strain>
    </source>
</reference>
<sequence length="541" mass="57259">MRSVKKKLGALALSAALVGTSLPLSAAAASFRDVVPGSWYSRAVYDLADQGILNGTSATTFSPEASLTRGAFITMLARTALTAGELSQYGTKGNFKDVSTGHWANQAVNWGVEAGVIHGMGDGTFKPDQAVSRQDMAVMVTNFAKAMGYEMPTDEGGGSFSDASSIASYAKASVTACQKAGVIDGYEDGSFRPNASASRAEAAVLYQRFLDNCPEGDFQILRKRMRGVAVRGVEFEPYELAAGLALGGDRVTGGESPGSLVKRTGARIAVNAAFFNMDSYLPIGTLIDEGRVLTSDNTYAPAKSAFVMDSVGNFSIQNFSTNTTATLYKADGSTSVAEQVVVNRQPSSPSDGARILFTRDWGKSLGFTARYAVAFDQDGTILQVGENQDMDIPEDGYVLAQRGQRPFETDFFPSCQKGLTIWIDQSYQGAAREDIQLSIGAGPRIVKDGAVYGNASTYAAEGFSGFASGAAVRVAAGIKEDGSLVLVVANTTLSTLSQILVDLGCEDAINFDGGGSSNLYVDGQWLYGPQERLLNTLLYFK</sequence>
<feature type="signal peptide" evidence="2">
    <location>
        <begin position="1"/>
        <end position="26"/>
    </location>
</feature>
<evidence type="ECO:0000313" key="4">
    <source>
        <dbReference type="EMBL" id="HIY26216.1"/>
    </source>
</evidence>
<dbReference type="PROSITE" id="PS51272">
    <property type="entry name" value="SLH"/>
    <property type="match status" value="3"/>
</dbReference>
<evidence type="ECO:0000256" key="1">
    <source>
        <dbReference type="ARBA" id="ARBA00022737"/>
    </source>
</evidence>
<dbReference type="InterPro" id="IPR001119">
    <property type="entry name" value="SLH_dom"/>
</dbReference>
<dbReference type="Pfam" id="PF09992">
    <property type="entry name" value="NAGPA"/>
    <property type="match status" value="2"/>
</dbReference>
<keyword evidence="1" id="KW-0677">Repeat</keyword>
<feature type="domain" description="SLH" evidence="3">
    <location>
        <begin position="27"/>
        <end position="90"/>
    </location>
</feature>
<evidence type="ECO:0000256" key="2">
    <source>
        <dbReference type="SAM" id="SignalP"/>
    </source>
</evidence>
<keyword evidence="2" id="KW-0732">Signal</keyword>
<protein>
    <submittedName>
        <fullName evidence="4">S-layer homology domain-containing protein</fullName>
    </submittedName>
</protein>
<feature type="domain" description="SLH" evidence="3">
    <location>
        <begin position="91"/>
        <end position="154"/>
    </location>
</feature>
<dbReference type="Proteomes" id="UP000823915">
    <property type="component" value="Unassembled WGS sequence"/>
</dbReference>
<proteinExistence type="predicted"/>
<reference evidence="4" key="1">
    <citation type="journal article" date="2021" name="PeerJ">
        <title>Extensive microbial diversity within the chicken gut microbiome revealed by metagenomics and culture.</title>
        <authorList>
            <person name="Gilroy R."/>
            <person name="Ravi A."/>
            <person name="Getino M."/>
            <person name="Pursley I."/>
            <person name="Horton D.L."/>
            <person name="Alikhan N.F."/>
            <person name="Baker D."/>
            <person name="Gharbi K."/>
            <person name="Hall N."/>
            <person name="Watson M."/>
            <person name="Adriaenssens E.M."/>
            <person name="Foster-Nyarko E."/>
            <person name="Jarju S."/>
            <person name="Secka A."/>
            <person name="Antonio M."/>
            <person name="Oren A."/>
            <person name="Chaudhuri R.R."/>
            <person name="La Ragione R."/>
            <person name="Hildebrand F."/>
            <person name="Pallen M.J."/>
        </authorList>
    </citation>
    <scope>NUCLEOTIDE SEQUENCE</scope>
    <source>
        <strain evidence="4">1282</strain>
    </source>
</reference>
<dbReference type="EMBL" id="DXDU01000056">
    <property type="protein sequence ID" value="HIY26216.1"/>
    <property type="molecule type" value="Genomic_DNA"/>
</dbReference>
<comment type="caution">
    <text evidence="4">The sequence shown here is derived from an EMBL/GenBank/DDBJ whole genome shotgun (WGS) entry which is preliminary data.</text>
</comment>
<evidence type="ECO:0000313" key="5">
    <source>
        <dbReference type="Proteomes" id="UP000823915"/>
    </source>
</evidence>
<dbReference type="PANTHER" id="PTHR43308">
    <property type="entry name" value="OUTER MEMBRANE PROTEIN ALPHA-RELATED"/>
    <property type="match status" value="1"/>
</dbReference>
<gene>
    <name evidence="4" type="ORF">H9838_03475</name>
</gene>
<dbReference type="Pfam" id="PF00395">
    <property type="entry name" value="SLH"/>
    <property type="match status" value="3"/>
</dbReference>
<name>A0A9D2C0N9_9FIRM</name>
<feature type="chain" id="PRO_5038571518" evidence="2">
    <location>
        <begin position="27"/>
        <end position="541"/>
    </location>
</feature>
<dbReference type="AlphaFoldDB" id="A0A9D2C0N9"/>